<evidence type="ECO:0000313" key="6">
    <source>
        <dbReference type="Proteomes" id="UP001269144"/>
    </source>
</evidence>
<keyword evidence="1 5" id="KW-0328">Glycosyltransferase</keyword>
<dbReference type="RefSeq" id="WP_311162861.1">
    <property type="nucleotide sequence ID" value="NZ_JAVQLW010000005.1"/>
</dbReference>
<proteinExistence type="predicted"/>
<accession>A0ABU2HYC4</accession>
<keyword evidence="6" id="KW-1185">Reference proteome</keyword>
<evidence type="ECO:0000256" key="2">
    <source>
        <dbReference type="ARBA" id="ARBA00022679"/>
    </source>
</evidence>
<keyword evidence="3" id="KW-0325">Glycoprotein</keyword>
<keyword evidence="2 5" id="KW-0808">Transferase</keyword>
<name>A0ABU2HYC4_9RHOB</name>
<dbReference type="InterPro" id="IPR007657">
    <property type="entry name" value="Glycosyltransferase_61"/>
</dbReference>
<protein>
    <submittedName>
        <fullName evidence="5">Glycosyltransferase family 61 protein</fullName>
        <ecNumber evidence="5">2.4.-.-</ecNumber>
    </submittedName>
</protein>
<dbReference type="EC" id="2.4.-.-" evidence="5"/>
<sequence>MSKNRSNLNIAPEDILIPGLDHGLRLVRDESLDTGRIPPIKLDFLSLSPEIEHRISTYRAMWKNDTWIKSATFPTVLAVADSVSFSRGTMTIGGKFLLNSAPGARLRTRISQNNRELSEAISDHLTELSFSNTKAPEVYQGEWKDLDLVIEAKNFFNYYHFVKEALPNLTLYQQYDLQGKVVFCGVGSKISTFVHELCKTWFPSIYDRIEFRIGNDRPDYDRALIPFNTMHLYFQTRRQVMSPIEDVGARVPRRASPENFGTVANNSCEAPLLNLRETVRQALAPSTNEKRRLYVTRKSSRVRRVVGEEILISKLSRLGFECISFEDLSIREQAQTVSEAEMIVSIHGAGMTNMLFADPGCRVIELSNLQTLRKRFGDFNPLAIASGVHYCHVFLDHDFDDATIVPNISRDGHRGVVIDDFRAKVIASWIGHLLDPEQSESIRLKCSEINETRDFSALHHLLSKDADKIYHIPDTHVWLANCLNDMKMKDESLAPLRRALVLAPRRVPLQKRILDLASLLNDREGFEEARKHLRRFSEAEYVKLFKERGWPTEDIPDGQIAEKDAKISILRN</sequence>
<dbReference type="EMBL" id="JAVQLW010000005">
    <property type="protein sequence ID" value="MDS9470062.1"/>
    <property type="molecule type" value="Genomic_DNA"/>
</dbReference>
<gene>
    <name evidence="5" type="ORF">RGQ15_21145</name>
</gene>
<evidence type="ECO:0000259" key="4">
    <source>
        <dbReference type="Pfam" id="PF04577"/>
    </source>
</evidence>
<dbReference type="PANTHER" id="PTHR20961">
    <property type="entry name" value="GLYCOSYLTRANSFERASE"/>
    <property type="match status" value="1"/>
</dbReference>
<evidence type="ECO:0000256" key="1">
    <source>
        <dbReference type="ARBA" id="ARBA00022676"/>
    </source>
</evidence>
<feature type="domain" description="Glycosyltransferase 61 catalytic" evidence="4">
    <location>
        <begin position="158"/>
        <end position="364"/>
    </location>
</feature>
<dbReference type="Pfam" id="PF04577">
    <property type="entry name" value="Glyco_transf_61"/>
    <property type="match status" value="1"/>
</dbReference>
<evidence type="ECO:0000313" key="5">
    <source>
        <dbReference type="EMBL" id="MDS9470062.1"/>
    </source>
</evidence>
<comment type="caution">
    <text evidence="5">The sequence shown here is derived from an EMBL/GenBank/DDBJ whole genome shotgun (WGS) entry which is preliminary data.</text>
</comment>
<evidence type="ECO:0000256" key="3">
    <source>
        <dbReference type="ARBA" id="ARBA00023180"/>
    </source>
</evidence>
<dbReference type="GO" id="GO:0016757">
    <property type="term" value="F:glycosyltransferase activity"/>
    <property type="evidence" value="ECO:0007669"/>
    <property type="project" value="UniProtKB-KW"/>
</dbReference>
<reference evidence="6" key="1">
    <citation type="submission" date="2023-07" db="EMBL/GenBank/DDBJ databases">
        <title>Paracoccus sp. MBLB3053 whole genome sequence.</title>
        <authorList>
            <person name="Hwang C.Y."/>
            <person name="Cho E.-S."/>
            <person name="Seo M.-J."/>
        </authorList>
    </citation>
    <scope>NUCLEOTIDE SEQUENCE [LARGE SCALE GENOMIC DNA]</scope>
    <source>
        <strain evidence="6">MBLB3053</strain>
    </source>
</reference>
<dbReference type="InterPro" id="IPR049625">
    <property type="entry name" value="Glyco_transf_61_cat"/>
</dbReference>
<organism evidence="5 6">
    <name type="scientific">Paracoccus aurantius</name>
    <dbReference type="NCBI Taxonomy" id="3073814"/>
    <lineage>
        <taxon>Bacteria</taxon>
        <taxon>Pseudomonadati</taxon>
        <taxon>Pseudomonadota</taxon>
        <taxon>Alphaproteobacteria</taxon>
        <taxon>Rhodobacterales</taxon>
        <taxon>Paracoccaceae</taxon>
        <taxon>Paracoccus</taxon>
    </lineage>
</organism>
<dbReference type="Proteomes" id="UP001269144">
    <property type="component" value="Unassembled WGS sequence"/>
</dbReference>